<dbReference type="AlphaFoldDB" id="A0A437QD04"/>
<keyword evidence="2" id="KW-0997">Cell inner membrane</keyword>
<reference evidence="4 5" key="1">
    <citation type="submission" date="2019-01" db="EMBL/GenBank/DDBJ databases">
        <authorList>
            <person name="Chen W.-M."/>
        </authorList>
    </citation>
    <scope>NUCLEOTIDE SEQUENCE [LARGE SCALE GENOMIC DNA]</scope>
    <source>
        <strain evidence="4 5">HPM-16</strain>
    </source>
</reference>
<evidence type="ECO:0000313" key="4">
    <source>
        <dbReference type="EMBL" id="RVU32414.1"/>
    </source>
</evidence>
<accession>A0A437QD04</accession>
<dbReference type="Proteomes" id="UP000282818">
    <property type="component" value="Unassembled WGS sequence"/>
</dbReference>
<dbReference type="InterPro" id="IPR009948">
    <property type="entry name" value="Syd"/>
</dbReference>
<keyword evidence="3" id="KW-0472">Membrane</keyword>
<evidence type="ECO:0000256" key="2">
    <source>
        <dbReference type="ARBA" id="ARBA00022519"/>
    </source>
</evidence>
<gene>
    <name evidence="4" type="ORF">EOE65_01825</name>
</gene>
<organism evidence="4 5">
    <name type="scientific">Neptunomonas marina</name>
    <dbReference type="NCBI Taxonomy" id="1815562"/>
    <lineage>
        <taxon>Bacteria</taxon>
        <taxon>Pseudomonadati</taxon>
        <taxon>Pseudomonadota</taxon>
        <taxon>Gammaproteobacteria</taxon>
        <taxon>Oceanospirillales</taxon>
        <taxon>Oceanospirillaceae</taxon>
        <taxon>Neptunomonas</taxon>
    </lineage>
</organism>
<protein>
    <submittedName>
        <fullName evidence="4">SecY-interacting protein</fullName>
    </submittedName>
</protein>
<dbReference type="EMBL" id="SACQ01000001">
    <property type="protein sequence ID" value="RVU32414.1"/>
    <property type="molecule type" value="Genomic_DNA"/>
</dbReference>
<sequence length="183" mass="20837">MPVMNDHMLSPFIEQWIATNDPLPTIQYQNEWPSPCVKADSPQENDIVSWQPVPQSTQTDMFDRLSDALEIEVHPAIVEFYSGYWSDPLAAQSQEGELVLLQAWSPEDMERLRSNLIGHALAKRKMKHPLTFFFACTEPDDGILSIANDDGSVWLEYPGKRPTRQIEESLPAFIQRLSPRPSA</sequence>
<comment type="caution">
    <text evidence="4">The sequence shown here is derived from an EMBL/GenBank/DDBJ whole genome shotgun (WGS) entry which is preliminary data.</text>
</comment>
<name>A0A437QD04_9GAMM</name>
<evidence type="ECO:0000313" key="5">
    <source>
        <dbReference type="Proteomes" id="UP000282818"/>
    </source>
</evidence>
<dbReference type="CDD" id="cd16323">
    <property type="entry name" value="Syd"/>
    <property type="match status" value="1"/>
</dbReference>
<proteinExistence type="predicted"/>
<dbReference type="NCBIfam" id="NF003439">
    <property type="entry name" value="PRK04968.1"/>
    <property type="match status" value="1"/>
</dbReference>
<dbReference type="GO" id="GO:0009898">
    <property type="term" value="C:cytoplasmic side of plasma membrane"/>
    <property type="evidence" value="ECO:0007669"/>
    <property type="project" value="InterPro"/>
</dbReference>
<dbReference type="Pfam" id="PF07348">
    <property type="entry name" value="Syd"/>
    <property type="match status" value="1"/>
</dbReference>
<keyword evidence="1" id="KW-1003">Cell membrane</keyword>
<keyword evidence="5" id="KW-1185">Reference proteome</keyword>
<evidence type="ECO:0000256" key="1">
    <source>
        <dbReference type="ARBA" id="ARBA00022475"/>
    </source>
</evidence>
<dbReference type="InterPro" id="IPR038228">
    <property type="entry name" value="Syd_sf"/>
</dbReference>
<dbReference type="Gene3D" id="3.40.1580.20">
    <property type="entry name" value="Syd protein"/>
    <property type="match status" value="1"/>
</dbReference>
<evidence type="ECO:0000256" key="3">
    <source>
        <dbReference type="ARBA" id="ARBA00023136"/>
    </source>
</evidence>